<dbReference type="EMBL" id="JAQMLS010000004">
    <property type="protein sequence ID" value="MDB8741827.1"/>
    <property type="molecule type" value="Genomic_DNA"/>
</dbReference>
<accession>A0AAW6DZW9</accession>
<dbReference type="RefSeq" id="WP_138337103.1">
    <property type="nucleotide sequence ID" value="NZ_JADMNX010000004.1"/>
</dbReference>
<protein>
    <submittedName>
        <fullName evidence="2">Uncharacterized protein</fullName>
    </submittedName>
</protein>
<evidence type="ECO:0000256" key="1">
    <source>
        <dbReference type="SAM" id="Phobius"/>
    </source>
</evidence>
<feature type="transmembrane region" description="Helical" evidence="1">
    <location>
        <begin position="250"/>
        <end position="274"/>
    </location>
</feature>
<dbReference type="AlphaFoldDB" id="A0AAW6DZW9"/>
<name>A0AAW6DZW9_9FIRM</name>
<dbReference type="Proteomes" id="UP001211421">
    <property type="component" value="Unassembled WGS sequence"/>
</dbReference>
<gene>
    <name evidence="2" type="ORF">PNV70_07070</name>
</gene>
<evidence type="ECO:0000313" key="3">
    <source>
        <dbReference type="Proteomes" id="UP001211421"/>
    </source>
</evidence>
<keyword evidence="1" id="KW-1133">Transmembrane helix</keyword>
<feature type="transmembrane region" description="Helical" evidence="1">
    <location>
        <begin position="204"/>
        <end position="223"/>
    </location>
</feature>
<organism evidence="2 3">
    <name type="scientific">Ruminococcus bicirculans</name>
    <name type="common">ex Wegman et al. 2014</name>
    <dbReference type="NCBI Taxonomy" id="1160721"/>
    <lineage>
        <taxon>Bacteria</taxon>
        <taxon>Bacillati</taxon>
        <taxon>Bacillota</taxon>
        <taxon>Clostridia</taxon>
        <taxon>Eubacteriales</taxon>
        <taxon>Oscillospiraceae</taxon>
        <taxon>Ruminococcus</taxon>
    </lineage>
</organism>
<feature type="transmembrane region" description="Helical" evidence="1">
    <location>
        <begin position="21"/>
        <end position="38"/>
    </location>
</feature>
<feature type="transmembrane region" description="Helical" evidence="1">
    <location>
        <begin position="175"/>
        <end position="197"/>
    </location>
</feature>
<comment type="caution">
    <text evidence="2">The sequence shown here is derived from an EMBL/GenBank/DDBJ whole genome shotgun (WGS) entry which is preliminary data.</text>
</comment>
<reference evidence="2" key="1">
    <citation type="submission" date="2023-01" db="EMBL/GenBank/DDBJ databases">
        <title>Human gut microbiome strain richness.</title>
        <authorList>
            <person name="Chen-Liaw A."/>
        </authorList>
    </citation>
    <scope>NUCLEOTIDE SEQUENCE</scope>
    <source>
        <strain evidence="2">D59st1_B8_D59t2_181005</strain>
    </source>
</reference>
<feature type="transmembrane region" description="Helical" evidence="1">
    <location>
        <begin position="99"/>
        <end position="122"/>
    </location>
</feature>
<proteinExistence type="predicted"/>
<evidence type="ECO:0000313" key="2">
    <source>
        <dbReference type="EMBL" id="MDB8741827.1"/>
    </source>
</evidence>
<sequence length="287" mass="32792">MTLKKSFVVLKTTYVRWLLSSRLLIFAFAYMFFYVYFIEPLISLSDYFATPLNSVEPFVSLMNSAYFLPLSALTYLILISDYPKLDDSGTFILFRTGRYAWILGQIWFLICSAMTFISFLLISSMLTVMSRSFLINAWSLVSKYTLKPENAVLRPDFPFAIIDSSVINQSRPFEAVMHSVTLILMFMLSVGLIQIIFALIRKKIFGIFVNLSFIATGLVLWAVDIKIKWLFPIANSAFGWHYDGMYDKTIISIAYSYGYFFILCAALIICAFVIGKHCSFCIIGENG</sequence>
<keyword evidence="1" id="KW-0472">Membrane</keyword>
<keyword evidence="1" id="KW-0812">Transmembrane</keyword>
<feature type="transmembrane region" description="Helical" evidence="1">
    <location>
        <begin position="58"/>
        <end position="78"/>
    </location>
</feature>